<keyword evidence="2 3" id="KW-0802">TPR repeat</keyword>
<dbReference type="EMBL" id="CP000453">
    <property type="protein sequence ID" value="ABI55511.1"/>
    <property type="molecule type" value="Genomic_DNA"/>
</dbReference>
<dbReference type="Pfam" id="PF13432">
    <property type="entry name" value="TPR_16"/>
    <property type="match status" value="5"/>
</dbReference>
<proteinExistence type="predicted"/>
<dbReference type="PROSITE" id="PS50005">
    <property type="entry name" value="TPR"/>
    <property type="match status" value="5"/>
</dbReference>
<dbReference type="InterPro" id="IPR014266">
    <property type="entry name" value="PEP-CTERM_TPR_PrsT"/>
</dbReference>
<dbReference type="KEGG" id="aeh:Mlg_0156"/>
<dbReference type="InterPro" id="IPR051012">
    <property type="entry name" value="CellSynth/LPSAsmb/PSIAsmb"/>
</dbReference>
<keyword evidence="1" id="KW-0677">Repeat</keyword>
<accession>Q0ACC6</accession>
<organism evidence="4 5">
    <name type="scientific">Alkalilimnicola ehrlichii (strain ATCC BAA-1101 / DSM 17681 / MLHE-1)</name>
    <dbReference type="NCBI Taxonomy" id="187272"/>
    <lineage>
        <taxon>Bacteria</taxon>
        <taxon>Pseudomonadati</taxon>
        <taxon>Pseudomonadota</taxon>
        <taxon>Gammaproteobacteria</taxon>
        <taxon>Chromatiales</taxon>
        <taxon>Ectothiorhodospiraceae</taxon>
        <taxon>Alkalilimnicola</taxon>
    </lineage>
</organism>
<feature type="repeat" description="TPR" evidence="3">
    <location>
        <begin position="90"/>
        <end position="123"/>
    </location>
</feature>
<dbReference type="Proteomes" id="UP000001962">
    <property type="component" value="Chromosome"/>
</dbReference>
<dbReference type="RefSeq" id="WP_011627907.1">
    <property type="nucleotide sequence ID" value="NC_008340.1"/>
</dbReference>
<keyword evidence="5" id="KW-1185">Reference proteome</keyword>
<dbReference type="PANTHER" id="PTHR45586:SF1">
    <property type="entry name" value="LIPOPOLYSACCHARIDE ASSEMBLY PROTEIN B"/>
    <property type="match status" value="1"/>
</dbReference>
<feature type="repeat" description="TPR" evidence="3">
    <location>
        <begin position="56"/>
        <end position="89"/>
    </location>
</feature>
<dbReference type="SUPFAM" id="SSF48452">
    <property type="entry name" value="TPR-like"/>
    <property type="match status" value="4"/>
</dbReference>
<dbReference type="NCBIfam" id="TIGR02917">
    <property type="entry name" value="PEP_TPR_lipo"/>
    <property type="match status" value="1"/>
</dbReference>
<name>Q0ACC6_ALKEH</name>
<dbReference type="PANTHER" id="PTHR45586">
    <property type="entry name" value="TPR REPEAT-CONTAINING PROTEIN PA4667"/>
    <property type="match status" value="1"/>
</dbReference>
<gene>
    <name evidence="4" type="ordered locus">Mlg_0156</name>
</gene>
<dbReference type="HOGENOM" id="CLU_007251_0_1_6"/>
<feature type="repeat" description="TPR" evidence="3">
    <location>
        <begin position="635"/>
        <end position="668"/>
    </location>
</feature>
<protein>
    <submittedName>
        <fullName evidence="4">Tetratricopeptide TPR_2 repeat protein</fullName>
    </submittedName>
</protein>
<dbReference type="Pfam" id="PF14559">
    <property type="entry name" value="TPR_19"/>
    <property type="match status" value="5"/>
</dbReference>
<evidence type="ECO:0000256" key="1">
    <source>
        <dbReference type="ARBA" id="ARBA00022737"/>
    </source>
</evidence>
<dbReference type="AlphaFoldDB" id="Q0ACC6"/>
<sequence length="955" mass="104931">MKKRPQRSRITRALRPINHAERMHGAGWRRRLGVLAFCITLGGGLTACDNMGASTEEDYLERAQSRMEQGDYAAARVEFRNALQLNPHAADTRRDLGLTYLALGNVDEARRQLRRALEEGADEAEIALPLAEALFELDRLDEIRAMGVPPGLDRASNARLHALRAVAFAAIGRTEPAQSELTAVDGHESAAALSALAEAHLALAAGDHEQAEHWLDQALDADPELGQAWSLLARYHRIMGDNESAEAAYGRAIEHRAAPGRDHLRRAMVRLDLGDREGTRADIEGLRQGGSAHPAIPYLEGMLALQNENYGDARRSFEEALAMDRSYSAALLALGQTLRRLGSDEQAEHFLNRHVQESPGSLQGIRTLMALYAEQERFDDALQFLNRASLDYPGDAADLHELRGRLMMLSGDPERSVQALRNAVAARPDETGLQELLAVALLRSGETEAGLDTLRAAGTQDVTSQQLDATMVLFLLQTGRYEEALERAELLQARQPDAASPHSLAGAALMGLGRVEEAREAFKKGLELEPDNLSVAMNLANLELQTGDREAGRQVLEGIQEAHPGHARSAQRLAMLSLQDQDTQGAAKWLQRAIDAQPESLPPHLMLARIQEDEGRREAALQTLLGAREHHGDNPELLYALADVQMSLNQTDEAVVSLQSAVERAPDNTGLQLALARAQARADDNEGAEATLEALLEQQPSHYEGRMALTRGLVNQGRLADARPHLDELQERYGDRPEVQALLGQAALADDRLEPAIEHYQQALADADPQPRPWVHALAEAQVAADRPGEALATLGRWLEAHPEDRGTWHLYASRQLALGDTAEALQAYERILAQDNDDALALNNAAWLLRDRDTERALDYARRAVELVPESAQIHDTLGVVLIHAGQPAEALETLTRAGELAPESPTIQYHLAWAEREAGDTEAATRRLNRLLEAEPDFPERDDAEQLLEDIRR</sequence>
<evidence type="ECO:0000256" key="2">
    <source>
        <dbReference type="ARBA" id="ARBA00022803"/>
    </source>
</evidence>
<dbReference type="InterPro" id="IPR011990">
    <property type="entry name" value="TPR-like_helical_dom_sf"/>
</dbReference>
<evidence type="ECO:0000256" key="3">
    <source>
        <dbReference type="PROSITE-ProRule" id="PRU00339"/>
    </source>
</evidence>
<evidence type="ECO:0000313" key="5">
    <source>
        <dbReference type="Proteomes" id="UP000001962"/>
    </source>
</evidence>
<dbReference type="Gene3D" id="1.25.40.10">
    <property type="entry name" value="Tetratricopeptide repeat domain"/>
    <property type="match status" value="5"/>
</dbReference>
<reference evidence="5" key="1">
    <citation type="submission" date="2006-08" db="EMBL/GenBank/DDBJ databases">
        <title>Complete sequence of Alkalilimnicola ehrilichei MLHE-1.</title>
        <authorList>
            <person name="Copeland A."/>
            <person name="Lucas S."/>
            <person name="Lapidus A."/>
            <person name="Barry K."/>
            <person name="Detter J.C."/>
            <person name="Glavina del Rio T."/>
            <person name="Hammon N."/>
            <person name="Israni S."/>
            <person name="Dalin E."/>
            <person name="Tice H."/>
            <person name="Pitluck S."/>
            <person name="Sims D."/>
            <person name="Brettin T."/>
            <person name="Bruce D."/>
            <person name="Han C."/>
            <person name="Tapia R."/>
            <person name="Gilna P."/>
            <person name="Schmutz J."/>
            <person name="Larimer F."/>
            <person name="Land M."/>
            <person name="Hauser L."/>
            <person name="Kyrpides N."/>
            <person name="Mikhailova N."/>
            <person name="Oremland R.S."/>
            <person name="Hoeft S.E."/>
            <person name="Switzer-Blum J."/>
            <person name="Kulp T."/>
            <person name="King G."/>
            <person name="Tabita R."/>
            <person name="Witte B."/>
            <person name="Santini J.M."/>
            <person name="Basu P."/>
            <person name="Hollibaugh J.T."/>
            <person name="Xie G."/>
            <person name="Stolz J.F."/>
            <person name="Richardson P."/>
        </authorList>
    </citation>
    <scope>NUCLEOTIDE SEQUENCE [LARGE SCALE GENOMIC DNA]</scope>
    <source>
        <strain evidence="5">ATCC BAA-1101 / DSM 17681 / MLHE-1</strain>
    </source>
</reference>
<dbReference type="eggNOG" id="COG0457">
    <property type="taxonomic scope" value="Bacteria"/>
</dbReference>
<dbReference type="SMART" id="SM00028">
    <property type="entry name" value="TPR"/>
    <property type="match status" value="16"/>
</dbReference>
<dbReference type="InterPro" id="IPR019734">
    <property type="entry name" value="TPR_rpt"/>
</dbReference>
<feature type="repeat" description="TPR" evidence="3">
    <location>
        <begin position="499"/>
        <end position="532"/>
    </location>
</feature>
<feature type="repeat" description="TPR" evidence="3">
    <location>
        <begin position="873"/>
        <end position="906"/>
    </location>
</feature>
<evidence type="ECO:0000313" key="4">
    <source>
        <dbReference type="EMBL" id="ABI55511.1"/>
    </source>
</evidence>